<dbReference type="InterPro" id="IPR035445">
    <property type="entry name" value="GYF-like_dom_sf"/>
</dbReference>
<gene>
    <name evidence="4" type="ORF">SSLN_LOCUS13113</name>
</gene>
<dbReference type="InterPro" id="IPR000477">
    <property type="entry name" value="RT_dom"/>
</dbReference>
<reference evidence="6" key="1">
    <citation type="submission" date="2016-06" db="UniProtKB">
        <authorList>
            <consortium name="WormBaseParasite"/>
        </authorList>
    </citation>
    <scope>IDENTIFICATION</scope>
</reference>
<feature type="compositionally biased region" description="Basic and acidic residues" evidence="1">
    <location>
        <begin position="114"/>
        <end position="126"/>
    </location>
</feature>
<dbReference type="OrthoDB" id="331341at2759"/>
<feature type="domain" description="Reverse transcriptase" evidence="3">
    <location>
        <begin position="69"/>
        <end position="355"/>
    </location>
</feature>
<dbReference type="InterPro" id="IPR043502">
    <property type="entry name" value="DNA/RNA_pol_sf"/>
</dbReference>
<name>A0A183T9G5_SCHSO</name>
<evidence type="ECO:0000259" key="3">
    <source>
        <dbReference type="PROSITE" id="PS50878"/>
    </source>
</evidence>
<evidence type="ECO:0000256" key="1">
    <source>
        <dbReference type="SAM" id="MobiDB-lite"/>
    </source>
</evidence>
<evidence type="ECO:0000313" key="6">
    <source>
        <dbReference type="WBParaSite" id="SSLN_0001361601-mRNA-1"/>
    </source>
</evidence>
<dbReference type="InterPro" id="IPR003169">
    <property type="entry name" value="GYF"/>
</dbReference>
<dbReference type="WBParaSite" id="SSLN_0001361601-mRNA-1">
    <property type="protein sequence ID" value="SSLN_0001361601-mRNA-1"/>
    <property type="gene ID" value="SSLN_0001361601"/>
</dbReference>
<feature type="region of interest" description="Disordered" evidence="1">
    <location>
        <begin position="104"/>
        <end position="131"/>
    </location>
</feature>
<dbReference type="Pfam" id="PF00078">
    <property type="entry name" value="RVT_1"/>
    <property type="match status" value="1"/>
</dbReference>
<feature type="compositionally biased region" description="Acidic residues" evidence="1">
    <location>
        <begin position="53"/>
        <end position="65"/>
    </location>
</feature>
<dbReference type="AlphaFoldDB" id="A0A183T9G5"/>
<evidence type="ECO:0000259" key="2">
    <source>
        <dbReference type="PROSITE" id="PS50829"/>
    </source>
</evidence>
<organism evidence="6">
    <name type="scientific">Schistocephalus solidus</name>
    <name type="common">Tapeworm</name>
    <dbReference type="NCBI Taxonomy" id="70667"/>
    <lineage>
        <taxon>Eukaryota</taxon>
        <taxon>Metazoa</taxon>
        <taxon>Spiralia</taxon>
        <taxon>Lophotrochozoa</taxon>
        <taxon>Platyhelminthes</taxon>
        <taxon>Cestoda</taxon>
        <taxon>Eucestoda</taxon>
        <taxon>Diphyllobothriidea</taxon>
        <taxon>Diphyllobothriidae</taxon>
        <taxon>Schistocephalus</taxon>
    </lineage>
</organism>
<dbReference type="Gene3D" id="3.30.1490.40">
    <property type="match status" value="1"/>
</dbReference>
<accession>A0A183T9G5</accession>
<reference evidence="4 5" key="2">
    <citation type="submission" date="2018-11" db="EMBL/GenBank/DDBJ databases">
        <authorList>
            <consortium name="Pathogen Informatics"/>
        </authorList>
    </citation>
    <scope>NUCLEOTIDE SEQUENCE [LARGE SCALE GENOMIC DNA]</scope>
    <source>
        <strain evidence="4 5">NST_G2</strain>
    </source>
</reference>
<evidence type="ECO:0000313" key="4">
    <source>
        <dbReference type="EMBL" id="VDL99498.1"/>
    </source>
</evidence>
<sequence length="476" mass="53427">MREELEDGYFDKCGTFIFNKVNDIGDNWLEGVDWAEIKRREGVRDSGKAKGAEDEEEKEEAVDDEKESKMLLTTAAEKLELYSELATFMKPRETVLRTLKRLGPNKPKQRSWARKKDGTVSEKAAEPARWSHRGTTDMNFTARQIQENCQEMRTHLYTTFVDLTKVFDTVNRDGLWKVMQKFGCPERFTHMVRQLHDGMSARITDNRMVSEVLTVINGVKQGCVLATTLFSLMFSAMLMDAYRDEQPGIRIAYRTDGHLLNSRRMQVSTRVSTTTVHGLLFADDCAFNTVTEDGMQRSMDLFAAGCANFGLTISTAKTVVIHQPPPSADYITPRINVSGAQLKNIETFAYLGSTLVEARQFARLTELADDLLGSGDFDIYQKTKEVIDDYVATAREVGEENELDAFGAAIDDAQGLEPPPTGSADADSEVEGPFATEDLKKWLQTGLFAKPDQVFVCRQGSNEAFRPLTTVDFAKM</sequence>
<protein>
    <submittedName>
        <fullName evidence="6">Reverse transcriptase domain-containing protein</fullName>
    </submittedName>
</protein>
<dbReference type="SUPFAM" id="SSF56672">
    <property type="entry name" value="DNA/RNA polymerases"/>
    <property type="match status" value="1"/>
</dbReference>
<dbReference type="PANTHER" id="PTHR47027:SF26">
    <property type="entry name" value="REVERSE TRANSCRIPTASE DOMAIN-CONTAINING PROTEIN"/>
    <property type="match status" value="1"/>
</dbReference>
<proteinExistence type="predicted"/>
<dbReference type="PROSITE" id="PS50829">
    <property type="entry name" value="GYF"/>
    <property type="match status" value="1"/>
</dbReference>
<keyword evidence="5" id="KW-1185">Reference proteome</keyword>
<evidence type="ECO:0000313" key="5">
    <source>
        <dbReference type="Proteomes" id="UP000275846"/>
    </source>
</evidence>
<feature type="compositionally biased region" description="Basic and acidic residues" evidence="1">
    <location>
        <begin position="40"/>
        <end position="52"/>
    </location>
</feature>
<dbReference type="Proteomes" id="UP000275846">
    <property type="component" value="Unassembled WGS sequence"/>
</dbReference>
<dbReference type="PANTHER" id="PTHR47027">
    <property type="entry name" value="REVERSE TRANSCRIPTASE DOMAIN-CONTAINING PROTEIN"/>
    <property type="match status" value="1"/>
</dbReference>
<dbReference type="EMBL" id="UYSU01037809">
    <property type="protein sequence ID" value="VDL99498.1"/>
    <property type="molecule type" value="Genomic_DNA"/>
</dbReference>
<dbReference type="PROSITE" id="PS50878">
    <property type="entry name" value="RT_POL"/>
    <property type="match status" value="1"/>
</dbReference>
<dbReference type="SUPFAM" id="SSF55277">
    <property type="entry name" value="GYF domain"/>
    <property type="match status" value="1"/>
</dbReference>
<feature type="region of interest" description="Disordered" evidence="1">
    <location>
        <begin position="40"/>
        <end position="67"/>
    </location>
</feature>
<dbReference type="STRING" id="70667.A0A183T9G5"/>
<feature type="domain" description="GYF" evidence="2">
    <location>
        <begin position="412"/>
        <end position="474"/>
    </location>
</feature>